<protein>
    <submittedName>
        <fullName evidence="1">PD-(D/E)XK nuclease family protein</fullName>
    </submittedName>
</protein>
<dbReference type="EMBL" id="JAOCLH010000047">
    <property type="protein sequence ID" value="MDH2173906.1"/>
    <property type="molecule type" value="Genomic_DNA"/>
</dbReference>
<sequence length="386" mass="45300">MEKLVAADVCVGGAMQNIEERLIHKYEKILLEAKLNSPKESEVTIFDTAFRKHHENPTTELLAFFIDPNEVHDLGLIFYDGFISSLKDISDELNDLDFGGFQKIGIEQTVADQKRIDLWLESEKTLILVELKINHEQNNPVLHYEAWGKKEAKDGEKHLIKLVVSLDGITKFKNWYSISYSHLAKHIRTTLSKSSVERPLSKWTIFAREFLLHLVNLKEVLETDMNTIEFVIKNNKEIQELFILREKAYKEIEQHVLNEYGAVFEEKNYKVVSERRDKKEAKAWRFQNTKFKSSTDLALYLYYDVKPTSELWLCFDLNKKNKEIVKTINTRVKRGKYKNQINTKKSNEQTDENYLSICWEFNEFNLLAITELIIENQKLLNQIELG</sequence>
<reference evidence="1" key="1">
    <citation type="submission" date="2022-09" db="EMBL/GenBank/DDBJ databases">
        <title>Intensive care unit water sources are persistently colonized with multi-drug resistant bacteria and are the site of extensive horizontal gene transfer of antibiotic resistance genes.</title>
        <authorList>
            <person name="Diorio-Toth L."/>
        </authorList>
    </citation>
    <scope>NUCLEOTIDE SEQUENCE</scope>
    <source>
        <strain evidence="1">GD03649</strain>
    </source>
</reference>
<dbReference type="InterPro" id="IPR029470">
    <property type="entry name" value="PDDEXK_4"/>
</dbReference>
<accession>A0AA43BMW6</accession>
<dbReference type="Pfam" id="PF14281">
    <property type="entry name" value="PDDEXK_4"/>
    <property type="match status" value="1"/>
</dbReference>
<evidence type="ECO:0000313" key="2">
    <source>
        <dbReference type="Proteomes" id="UP001162261"/>
    </source>
</evidence>
<dbReference type="AlphaFoldDB" id="A0AA43BMW6"/>
<dbReference type="Proteomes" id="UP001162261">
    <property type="component" value="Unassembled WGS sequence"/>
</dbReference>
<gene>
    <name evidence="1" type="ORF">N5J46_16060</name>
</gene>
<evidence type="ECO:0000313" key="1">
    <source>
        <dbReference type="EMBL" id="MDH2173906.1"/>
    </source>
</evidence>
<proteinExistence type="predicted"/>
<dbReference type="RefSeq" id="WP_279693902.1">
    <property type="nucleotide sequence ID" value="NZ_JAOCLE010000047.1"/>
</dbReference>
<name>A0AA43BMW6_ACIJO</name>
<comment type="caution">
    <text evidence="1">The sequence shown here is derived from an EMBL/GenBank/DDBJ whole genome shotgun (WGS) entry which is preliminary data.</text>
</comment>
<organism evidence="1 2">
    <name type="scientific">Acinetobacter johnsonii</name>
    <dbReference type="NCBI Taxonomy" id="40214"/>
    <lineage>
        <taxon>Bacteria</taxon>
        <taxon>Pseudomonadati</taxon>
        <taxon>Pseudomonadota</taxon>
        <taxon>Gammaproteobacteria</taxon>
        <taxon>Moraxellales</taxon>
        <taxon>Moraxellaceae</taxon>
        <taxon>Acinetobacter</taxon>
    </lineage>
</organism>